<dbReference type="KEGG" id="odi:ODI_R3402"/>
<accession>A0A1C3JYC2</accession>
<dbReference type="Gene3D" id="3.40.190.10">
    <property type="entry name" value="Periplasmic binding protein-like II"/>
    <property type="match status" value="1"/>
</dbReference>
<name>A0A1C3JYC2_9BURK</name>
<dbReference type="InterPro" id="IPR005064">
    <property type="entry name" value="BUG"/>
</dbReference>
<dbReference type="OrthoDB" id="8632847at2"/>
<evidence type="ECO:0000313" key="3">
    <source>
        <dbReference type="EMBL" id="SBT24165.1"/>
    </source>
</evidence>
<dbReference type="EMBL" id="LT907988">
    <property type="protein sequence ID" value="SOE51385.1"/>
    <property type="molecule type" value="Genomic_DNA"/>
</dbReference>
<reference evidence="3 5" key="1">
    <citation type="submission" date="2016-06" db="EMBL/GenBank/DDBJ databases">
        <authorList>
            <person name="Kjaerup R.B."/>
            <person name="Dalgaard T.S."/>
            <person name="Juul-Madsen H.R."/>
        </authorList>
    </citation>
    <scope>NUCLEOTIDE SEQUENCE [LARGE SCALE GENOMIC DNA]</scope>
    <source>
        <strain evidence="3">Orrdi1</strain>
    </source>
</reference>
<evidence type="ECO:0000313" key="4">
    <source>
        <dbReference type="EMBL" id="SOE51385.1"/>
    </source>
</evidence>
<keyword evidence="2" id="KW-0732">Signal</keyword>
<dbReference type="SUPFAM" id="SSF53850">
    <property type="entry name" value="Periplasmic binding protein-like II"/>
    <property type="match status" value="1"/>
</dbReference>
<evidence type="ECO:0000256" key="2">
    <source>
        <dbReference type="SAM" id="SignalP"/>
    </source>
</evidence>
<dbReference type="AlphaFoldDB" id="A0A1C3JYC2"/>
<sequence>MIRIQQGAARAGHFLSLSWRSVRLAGAGAGMAALLGAAPAAAQDWTPQRSIEIVVGFAPGGSADQIARQLSNAVKDTFPVPVVVVNRPGAAGALAAQQIAQAKPDGYQLFVGGGSETTSVGNHQKLSYDPRKDFTPVLKVARLPSVLAVKADSPHQTMQSIIEQAKKAPGSLSYGSTGEGSLFHSTMLVFQAKSGLNFLHVPYKGAADSLLALAGGQVDMAFGAPEEVMGLINGGRIKPVAVFSDKRVPAFPDVPTVTELGYPVALDNMKGLMAPAGLPEPVYRTLHDAFKAALDTPAWKGFTEKTGLMTDYADGPAFQQQIDAGYELIGDSLRTLPKP</sequence>
<reference evidence="4 5" key="2">
    <citation type="submission" date="2017-08" db="EMBL/GenBank/DDBJ databases">
        <authorList>
            <person name="de Groot N.N."/>
        </authorList>
    </citation>
    <scope>NUCLEOTIDE SEQUENCE [LARGE SCALE GENOMIC DNA]</scope>
    <source>
        <strain evidence="4">Orrdi1</strain>
    </source>
</reference>
<proteinExistence type="inferred from homology"/>
<dbReference type="InterPro" id="IPR042100">
    <property type="entry name" value="Bug_dom1"/>
</dbReference>
<dbReference type="STRING" id="1851544.ODI_02253"/>
<dbReference type="PANTHER" id="PTHR42928">
    <property type="entry name" value="TRICARBOXYLATE-BINDING PROTEIN"/>
    <property type="match status" value="1"/>
</dbReference>
<dbReference type="RefSeq" id="WP_082985155.1">
    <property type="nucleotide sequence ID" value="NZ_LT907988.1"/>
</dbReference>
<dbReference type="EMBL" id="FLRC01000006">
    <property type="protein sequence ID" value="SBT24165.1"/>
    <property type="molecule type" value="Genomic_DNA"/>
</dbReference>
<dbReference type="Pfam" id="PF03401">
    <property type="entry name" value="TctC"/>
    <property type="match status" value="1"/>
</dbReference>
<dbReference type="PANTHER" id="PTHR42928:SF5">
    <property type="entry name" value="BLR1237 PROTEIN"/>
    <property type="match status" value="1"/>
</dbReference>
<feature type="chain" id="PRO_5015062476" evidence="2">
    <location>
        <begin position="43"/>
        <end position="339"/>
    </location>
</feature>
<protein>
    <submittedName>
        <fullName evidence="3">Tricarboxylate transport protein TctC</fullName>
    </submittedName>
</protein>
<keyword evidence="5" id="KW-1185">Reference proteome</keyword>
<organism evidence="3 5">
    <name type="scientific">Orrella dioscoreae</name>
    <dbReference type="NCBI Taxonomy" id="1851544"/>
    <lineage>
        <taxon>Bacteria</taxon>
        <taxon>Pseudomonadati</taxon>
        <taxon>Pseudomonadota</taxon>
        <taxon>Betaproteobacteria</taxon>
        <taxon>Burkholderiales</taxon>
        <taxon>Alcaligenaceae</taxon>
        <taxon>Orrella</taxon>
    </lineage>
</organism>
<gene>
    <name evidence="3" type="ORF">ODI_02253</name>
    <name evidence="4" type="ORF">ODI_R3402</name>
</gene>
<dbReference type="Proteomes" id="UP000078558">
    <property type="component" value="Chromosome I"/>
</dbReference>
<dbReference type="PIRSF" id="PIRSF017082">
    <property type="entry name" value="YflP"/>
    <property type="match status" value="1"/>
</dbReference>
<evidence type="ECO:0000256" key="1">
    <source>
        <dbReference type="ARBA" id="ARBA00006987"/>
    </source>
</evidence>
<feature type="signal peptide" evidence="2">
    <location>
        <begin position="1"/>
        <end position="42"/>
    </location>
</feature>
<dbReference type="Gene3D" id="3.40.190.150">
    <property type="entry name" value="Bordetella uptake gene, domain 1"/>
    <property type="match status" value="1"/>
</dbReference>
<comment type="similarity">
    <text evidence="1">Belongs to the UPF0065 (bug) family.</text>
</comment>
<dbReference type="CDD" id="cd07012">
    <property type="entry name" value="PBP2_Bug_TTT"/>
    <property type="match status" value="1"/>
</dbReference>
<evidence type="ECO:0000313" key="5">
    <source>
        <dbReference type="Proteomes" id="UP000078558"/>
    </source>
</evidence>